<evidence type="ECO:0000313" key="3">
    <source>
        <dbReference type="Proteomes" id="UP000176498"/>
    </source>
</evidence>
<gene>
    <name evidence="2" type="ORF">A2Y82_02765</name>
</gene>
<comment type="caution">
    <text evidence="2">The sequence shown here is derived from an EMBL/GenBank/DDBJ whole genome shotgun (WGS) entry which is preliminary data.</text>
</comment>
<dbReference type="Proteomes" id="UP000176498">
    <property type="component" value="Unassembled WGS sequence"/>
</dbReference>
<dbReference type="AlphaFoldDB" id="A0A1G1XNU1"/>
<keyword evidence="1" id="KW-0812">Transmembrane</keyword>
<accession>A0A1G1XNU1</accession>
<organism evidence="2 3">
    <name type="scientific">Candidatus Buchananbacteria bacterium RBG_13_36_9</name>
    <dbReference type="NCBI Taxonomy" id="1797530"/>
    <lineage>
        <taxon>Bacteria</taxon>
        <taxon>Candidatus Buchananiibacteriota</taxon>
    </lineage>
</organism>
<sequence length="420" mass="47035">MTERTKKILLLFLFIIITLLIGFAIYYLFFRPLIAPAPVPVIPPVNLAPTGLPVIPPALNLPVTIPALNLPPGIRPEIPTIPPTGVVPGLELSYQATGGITAYQTLSDTSAQNTTLSTDGQNLIYYDSPTGFFYSLTQDGEKKIFSALPFKNVSNAVWAPNKEKVVLEYPDGSNIIYNFTQKKSITLPSHWKDFSFSKDSNQIAFKDMRLDPESRYIAIADANGGNYREIQALGKADEDVYVSWSPNNKYIALYRESLDHDRSEVYPIGFNDENYQKLIVEGRDIKFQWSPSGSRLLYSAFNSQSNYNPLLWVTNSDPGYLGTGRKSLELQTWANKCTFYNDSIVYCAVPKSLDQGTGFSQALADEIPDNFYKINIDTGTKEFIAQPLFPTTVDTLMVSEDGKYLYWTEKLSGQIKKINL</sequence>
<protein>
    <recommendedName>
        <fullName evidence="4">Dipeptidylpeptidase IV N-terminal domain-containing protein</fullName>
    </recommendedName>
</protein>
<feature type="transmembrane region" description="Helical" evidence="1">
    <location>
        <begin position="9"/>
        <end position="29"/>
    </location>
</feature>
<dbReference type="Gene3D" id="2.120.10.30">
    <property type="entry name" value="TolB, C-terminal domain"/>
    <property type="match status" value="1"/>
</dbReference>
<evidence type="ECO:0000313" key="2">
    <source>
        <dbReference type="EMBL" id="OGY41773.1"/>
    </source>
</evidence>
<dbReference type="SUPFAM" id="SSF82171">
    <property type="entry name" value="DPP6 N-terminal domain-like"/>
    <property type="match status" value="1"/>
</dbReference>
<dbReference type="InterPro" id="IPR011042">
    <property type="entry name" value="6-blade_b-propeller_TolB-like"/>
</dbReference>
<dbReference type="EMBL" id="MHHZ01000014">
    <property type="protein sequence ID" value="OGY41773.1"/>
    <property type="molecule type" value="Genomic_DNA"/>
</dbReference>
<evidence type="ECO:0000256" key="1">
    <source>
        <dbReference type="SAM" id="Phobius"/>
    </source>
</evidence>
<keyword evidence="1" id="KW-1133">Transmembrane helix</keyword>
<name>A0A1G1XNU1_9BACT</name>
<proteinExistence type="predicted"/>
<keyword evidence="1" id="KW-0472">Membrane</keyword>
<evidence type="ECO:0008006" key="4">
    <source>
        <dbReference type="Google" id="ProtNLM"/>
    </source>
</evidence>
<reference evidence="2 3" key="1">
    <citation type="journal article" date="2016" name="Nat. Commun.">
        <title>Thousands of microbial genomes shed light on interconnected biogeochemical processes in an aquifer system.</title>
        <authorList>
            <person name="Anantharaman K."/>
            <person name="Brown C.T."/>
            <person name="Hug L.A."/>
            <person name="Sharon I."/>
            <person name="Castelle C.J."/>
            <person name="Probst A.J."/>
            <person name="Thomas B.C."/>
            <person name="Singh A."/>
            <person name="Wilkins M.J."/>
            <person name="Karaoz U."/>
            <person name="Brodie E.L."/>
            <person name="Williams K.H."/>
            <person name="Hubbard S.S."/>
            <person name="Banfield J.F."/>
        </authorList>
    </citation>
    <scope>NUCLEOTIDE SEQUENCE [LARGE SCALE GENOMIC DNA]</scope>
</reference>